<proteinExistence type="predicted"/>
<evidence type="ECO:0000313" key="2">
    <source>
        <dbReference type="EMBL" id="HIR50855.1"/>
    </source>
</evidence>
<reference evidence="2" key="2">
    <citation type="journal article" date="2021" name="PeerJ">
        <title>Extensive microbial diversity within the chicken gut microbiome revealed by metagenomics and culture.</title>
        <authorList>
            <person name="Gilroy R."/>
            <person name="Ravi A."/>
            <person name="Getino M."/>
            <person name="Pursley I."/>
            <person name="Horton D.L."/>
            <person name="Alikhan N.F."/>
            <person name="Baker D."/>
            <person name="Gharbi K."/>
            <person name="Hall N."/>
            <person name="Watson M."/>
            <person name="Adriaenssens E.M."/>
            <person name="Foster-Nyarko E."/>
            <person name="Jarju S."/>
            <person name="Secka A."/>
            <person name="Antonio M."/>
            <person name="Oren A."/>
            <person name="Chaudhuri R.R."/>
            <person name="La Ragione R."/>
            <person name="Hildebrand F."/>
            <person name="Pallen M.J."/>
        </authorList>
    </citation>
    <scope>NUCLEOTIDE SEQUENCE</scope>
    <source>
        <strain evidence="2">ChiBcec15-4380</strain>
    </source>
</reference>
<sequence length="348" mass="38042">MKKRVLRLFSLILYLLCVCTILSWKIETEQMALIQYESRVTEESRTSTDVRIGAIFTDADGVNHLFQVVDGAGWEAGLRIEELSPEIWSVAVNPNGQPYATILGGANYRIVTSAARQPRDGEKAQVVEDFETVEDTYLALYPDGVTEPLKLPDQLTLARQGESALLLTCQEGQLPFLPSSLKAASITTGEAQQIYSLTEATQLLQALPAAAALPGLVLLGLVLWALSCCFSLRMHETRGLVYLNVVLIAASLGALYWVAASFDLPASMLPTAGVLQWRDYAAAYTQIFEALQSLGMGDHPLFSLLPAMLEQAAVVLRVSLGLLVAIPLLEVAGLLLWTRRARRREAQP</sequence>
<dbReference type="AlphaFoldDB" id="A0A9D1DHQ3"/>
<name>A0A9D1DHQ3_9FIRM</name>
<keyword evidence="1" id="KW-1133">Transmembrane helix</keyword>
<dbReference type="Proteomes" id="UP000824239">
    <property type="component" value="Unassembled WGS sequence"/>
</dbReference>
<evidence type="ECO:0000256" key="1">
    <source>
        <dbReference type="SAM" id="Phobius"/>
    </source>
</evidence>
<organism evidence="2 3">
    <name type="scientific">Candidatus Avoscillospira avicola</name>
    <dbReference type="NCBI Taxonomy" id="2840706"/>
    <lineage>
        <taxon>Bacteria</taxon>
        <taxon>Bacillati</taxon>
        <taxon>Bacillota</taxon>
        <taxon>Clostridia</taxon>
        <taxon>Eubacteriales</taxon>
        <taxon>Oscillospiraceae</taxon>
        <taxon>Oscillospiraceae incertae sedis</taxon>
        <taxon>Candidatus Avoscillospira</taxon>
    </lineage>
</organism>
<gene>
    <name evidence="2" type="ORF">IAA53_06165</name>
</gene>
<dbReference type="EMBL" id="DVHE01000048">
    <property type="protein sequence ID" value="HIR50855.1"/>
    <property type="molecule type" value="Genomic_DNA"/>
</dbReference>
<feature type="transmembrane region" description="Helical" evidence="1">
    <location>
        <begin position="239"/>
        <end position="259"/>
    </location>
</feature>
<reference evidence="2" key="1">
    <citation type="submission" date="2020-10" db="EMBL/GenBank/DDBJ databases">
        <authorList>
            <person name="Gilroy R."/>
        </authorList>
    </citation>
    <scope>NUCLEOTIDE SEQUENCE</scope>
    <source>
        <strain evidence="2">ChiBcec15-4380</strain>
    </source>
</reference>
<accession>A0A9D1DHQ3</accession>
<evidence type="ECO:0000313" key="3">
    <source>
        <dbReference type="Proteomes" id="UP000824239"/>
    </source>
</evidence>
<keyword evidence="1" id="KW-0812">Transmembrane</keyword>
<keyword evidence="1" id="KW-0472">Membrane</keyword>
<protein>
    <submittedName>
        <fullName evidence="2">Uncharacterized protein</fullName>
    </submittedName>
</protein>
<feature type="transmembrane region" description="Helical" evidence="1">
    <location>
        <begin position="211"/>
        <end position="232"/>
    </location>
</feature>
<comment type="caution">
    <text evidence="2">The sequence shown here is derived from an EMBL/GenBank/DDBJ whole genome shotgun (WGS) entry which is preliminary data.</text>
</comment>
<feature type="transmembrane region" description="Helical" evidence="1">
    <location>
        <begin position="314"/>
        <end position="337"/>
    </location>
</feature>